<protein>
    <submittedName>
        <fullName evidence="2">Uncharacterized protein</fullName>
    </submittedName>
</protein>
<feature type="compositionally biased region" description="Polar residues" evidence="1">
    <location>
        <begin position="32"/>
        <end position="45"/>
    </location>
</feature>
<name>A0A5B7J5G5_PORTR</name>
<proteinExistence type="predicted"/>
<feature type="compositionally biased region" description="Basic and acidic residues" evidence="1">
    <location>
        <begin position="10"/>
        <end position="22"/>
    </location>
</feature>
<dbReference type="EMBL" id="VSRR010093485">
    <property type="protein sequence ID" value="MPC93071.1"/>
    <property type="molecule type" value="Genomic_DNA"/>
</dbReference>
<sequence length="85" mass="9055">MRGGDLTDSSECRAVNRDKTEETDLLTAATPAGTTKTDINTGGSTHLATTSGHNFLTNKQTCSLSTVSSSEFMCRRINSPSKRVS</sequence>
<organism evidence="2 3">
    <name type="scientific">Portunus trituberculatus</name>
    <name type="common">Swimming crab</name>
    <name type="synonym">Neptunus trituberculatus</name>
    <dbReference type="NCBI Taxonomy" id="210409"/>
    <lineage>
        <taxon>Eukaryota</taxon>
        <taxon>Metazoa</taxon>
        <taxon>Ecdysozoa</taxon>
        <taxon>Arthropoda</taxon>
        <taxon>Crustacea</taxon>
        <taxon>Multicrustacea</taxon>
        <taxon>Malacostraca</taxon>
        <taxon>Eumalacostraca</taxon>
        <taxon>Eucarida</taxon>
        <taxon>Decapoda</taxon>
        <taxon>Pleocyemata</taxon>
        <taxon>Brachyura</taxon>
        <taxon>Eubrachyura</taxon>
        <taxon>Portunoidea</taxon>
        <taxon>Portunidae</taxon>
        <taxon>Portuninae</taxon>
        <taxon>Portunus</taxon>
    </lineage>
</organism>
<comment type="caution">
    <text evidence="2">The sequence shown here is derived from an EMBL/GenBank/DDBJ whole genome shotgun (WGS) entry which is preliminary data.</text>
</comment>
<reference evidence="2 3" key="1">
    <citation type="submission" date="2019-05" db="EMBL/GenBank/DDBJ databases">
        <title>Another draft genome of Portunus trituberculatus and its Hox gene families provides insights of decapod evolution.</title>
        <authorList>
            <person name="Jeong J.-H."/>
            <person name="Song I."/>
            <person name="Kim S."/>
            <person name="Choi T."/>
            <person name="Kim D."/>
            <person name="Ryu S."/>
            <person name="Kim W."/>
        </authorList>
    </citation>
    <scope>NUCLEOTIDE SEQUENCE [LARGE SCALE GENOMIC DNA]</scope>
    <source>
        <tissue evidence="2">Muscle</tissue>
    </source>
</reference>
<evidence type="ECO:0000256" key="1">
    <source>
        <dbReference type="SAM" id="MobiDB-lite"/>
    </source>
</evidence>
<feature type="region of interest" description="Disordered" evidence="1">
    <location>
        <begin position="1"/>
        <end position="45"/>
    </location>
</feature>
<accession>A0A5B7J5G5</accession>
<gene>
    <name evidence="2" type="ORF">E2C01_088187</name>
</gene>
<evidence type="ECO:0000313" key="2">
    <source>
        <dbReference type="EMBL" id="MPC93071.1"/>
    </source>
</evidence>
<dbReference type="AlphaFoldDB" id="A0A5B7J5G5"/>
<dbReference type="Proteomes" id="UP000324222">
    <property type="component" value="Unassembled WGS sequence"/>
</dbReference>
<keyword evidence="3" id="KW-1185">Reference proteome</keyword>
<evidence type="ECO:0000313" key="3">
    <source>
        <dbReference type="Proteomes" id="UP000324222"/>
    </source>
</evidence>